<name>A0AAC8Q344_9BACT</name>
<evidence type="ECO:0000313" key="1">
    <source>
        <dbReference type="EMBL" id="AKJ00071.1"/>
    </source>
</evidence>
<accession>A0AAC8Q344</accession>
<protein>
    <submittedName>
        <fullName evidence="1">Uncharacterized protein</fullName>
    </submittedName>
</protein>
<dbReference type="Proteomes" id="UP000035579">
    <property type="component" value="Chromosome"/>
</dbReference>
<proteinExistence type="predicted"/>
<organism evidence="1 2">
    <name type="scientific">Archangium gephyra</name>
    <dbReference type="NCBI Taxonomy" id="48"/>
    <lineage>
        <taxon>Bacteria</taxon>
        <taxon>Pseudomonadati</taxon>
        <taxon>Myxococcota</taxon>
        <taxon>Myxococcia</taxon>
        <taxon>Myxococcales</taxon>
        <taxon>Cystobacterineae</taxon>
        <taxon>Archangiaceae</taxon>
        <taxon>Archangium</taxon>
    </lineage>
</organism>
<reference evidence="1 2" key="1">
    <citation type="submission" date="2015-05" db="EMBL/GenBank/DDBJ databases">
        <title>Genome assembly of Archangium gephyra DSM 2261.</title>
        <authorList>
            <person name="Sharma G."/>
            <person name="Subramanian S."/>
        </authorList>
    </citation>
    <scope>NUCLEOTIDE SEQUENCE [LARGE SCALE GENOMIC DNA]</scope>
    <source>
        <strain evidence="1 2">DSM 2261</strain>
    </source>
</reference>
<dbReference type="KEGG" id="age:AA314_01697"/>
<sequence>MKAPATHHLTCEPAVPSRLMLASPLVGVDGRLARFSGPGTVPGHVS</sequence>
<gene>
    <name evidence="1" type="ORF">AA314_01697</name>
</gene>
<dbReference type="AlphaFoldDB" id="A0AAC8Q344"/>
<dbReference type="EMBL" id="CP011509">
    <property type="protein sequence ID" value="AKJ00071.1"/>
    <property type="molecule type" value="Genomic_DNA"/>
</dbReference>
<evidence type="ECO:0000313" key="2">
    <source>
        <dbReference type="Proteomes" id="UP000035579"/>
    </source>
</evidence>